<dbReference type="AlphaFoldDB" id="A0A8H5KW51"/>
<proteinExistence type="predicted"/>
<evidence type="ECO:0000313" key="2">
    <source>
        <dbReference type="Proteomes" id="UP000546213"/>
    </source>
</evidence>
<name>A0A8H5KW51_9HYPO</name>
<accession>A0A8H5KW51</accession>
<evidence type="ECO:0000313" key="1">
    <source>
        <dbReference type="EMBL" id="KAF5580294.1"/>
    </source>
</evidence>
<comment type="caution">
    <text evidence="1">The sequence shown here is derived from an EMBL/GenBank/DDBJ whole genome shotgun (WGS) entry which is preliminary data.</text>
</comment>
<keyword evidence="2" id="KW-1185">Reference proteome</keyword>
<gene>
    <name evidence="1" type="ORF">FPCIR_10695</name>
</gene>
<organism evidence="1 2">
    <name type="scientific">Fusarium pseudocircinatum</name>
    <dbReference type="NCBI Taxonomy" id="56676"/>
    <lineage>
        <taxon>Eukaryota</taxon>
        <taxon>Fungi</taxon>
        <taxon>Dikarya</taxon>
        <taxon>Ascomycota</taxon>
        <taxon>Pezizomycotina</taxon>
        <taxon>Sordariomycetes</taxon>
        <taxon>Hypocreomycetidae</taxon>
        <taxon>Hypocreales</taxon>
        <taxon>Nectriaceae</taxon>
        <taxon>Fusarium</taxon>
        <taxon>Fusarium fujikuroi species complex</taxon>
    </lineage>
</organism>
<sequence>MESSSTVITVLLANRLFDTLLSSFVLTPQHSPCFAELDVEISASDGAAQGAYIYHLTTVNSVCLQDGGQAGRRFQAEREMTTAASGVVLLYDTSDTEGLTGTWVESIGISSLRTTH</sequence>
<protein>
    <submittedName>
        <fullName evidence="1">Uncharacterized protein</fullName>
    </submittedName>
</protein>
<dbReference type="EMBL" id="JAAOAS010000318">
    <property type="protein sequence ID" value="KAF5580294.1"/>
    <property type="molecule type" value="Genomic_DNA"/>
</dbReference>
<reference evidence="1 2" key="1">
    <citation type="submission" date="2020-05" db="EMBL/GenBank/DDBJ databases">
        <title>Identification and distribution of gene clusters putatively required for synthesis of sphingolipid metabolism inhibitors in phylogenetically diverse species of the filamentous fungus Fusarium.</title>
        <authorList>
            <person name="Kim H.-S."/>
            <person name="Busman M."/>
            <person name="Brown D.W."/>
            <person name="Divon H."/>
            <person name="Uhlig S."/>
            <person name="Proctor R.H."/>
        </authorList>
    </citation>
    <scope>NUCLEOTIDE SEQUENCE [LARGE SCALE GENOMIC DNA]</scope>
    <source>
        <strain evidence="1 2">NRRL 36939</strain>
    </source>
</reference>
<dbReference type="Proteomes" id="UP000546213">
    <property type="component" value="Unassembled WGS sequence"/>
</dbReference>